<organism evidence="1 2">
    <name type="scientific">Epilithonimonas zeae</name>
    <dbReference type="NCBI Taxonomy" id="1416779"/>
    <lineage>
        <taxon>Bacteria</taxon>
        <taxon>Pseudomonadati</taxon>
        <taxon>Bacteroidota</taxon>
        <taxon>Flavobacteriia</taxon>
        <taxon>Flavobacteriales</taxon>
        <taxon>Weeksellaceae</taxon>
        <taxon>Chryseobacterium group</taxon>
        <taxon>Epilithonimonas</taxon>
    </lineage>
</organism>
<name>A0A1N6G2T6_9FLAO</name>
<sequence>MKQYKTVPILGILLLLFASYIYAQHIENVQTLTSEFTLITPKPMNKVGIMSFW</sequence>
<evidence type="ECO:0000313" key="2">
    <source>
        <dbReference type="Proteomes" id="UP000185207"/>
    </source>
</evidence>
<accession>A0A1N6G2T6</accession>
<dbReference type="EMBL" id="FSRK01000001">
    <property type="protein sequence ID" value="SIO01810.1"/>
    <property type="molecule type" value="Genomic_DNA"/>
</dbReference>
<proteinExistence type="predicted"/>
<reference evidence="2" key="1">
    <citation type="submission" date="2016-11" db="EMBL/GenBank/DDBJ databases">
        <authorList>
            <person name="Varghese N."/>
            <person name="Submissions S."/>
        </authorList>
    </citation>
    <scope>NUCLEOTIDE SEQUENCE [LARGE SCALE GENOMIC DNA]</scope>
    <source>
        <strain evidence="2">DSM 27623</strain>
    </source>
</reference>
<protein>
    <submittedName>
        <fullName evidence="1">Uncharacterized protein</fullName>
    </submittedName>
</protein>
<gene>
    <name evidence="1" type="ORF">SAMN05444409_1617</name>
</gene>
<dbReference type="Proteomes" id="UP000185207">
    <property type="component" value="Unassembled WGS sequence"/>
</dbReference>
<evidence type="ECO:0000313" key="1">
    <source>
        <dbReference type="EMBL" id="SIO01810.1"/>
    </source>
</evidence>
<dbReference type="AlphaFoldDB" id="A0A1N6G2T6"/>
<keyword evidence="2" id="KW-1185">Reference proteome</keyword>